<dbReference type="AlphaFoldDB" id="A0A2P5KAL7"/>
<evidence type="ECO:0000313" key="2">
    <source>
        <dbReference type="Proteomes" id="UP000243096"/>
    </source>
</evidence>
<gene>
    <name evidence="1" type="ORF">B0O95_106147</name>
</gene>
<proteinExistence type="predicted"/>
<sequence length="154" mass="17449">MMLLPQFAQLATRFALPWSVYVRLLSVKSPAARAFYESKALLQGWSARLQSASKVGTAGSSVSAVERQLRKHRIDQRWPFDAFHIRRKPRSCLIVHPRERTAGIMIEEYRCIVECKAVGLEQRSIECREPLVTEFGQLGIEFGTVTHICYSAGP</sequence>
<dbReference type="EMBL" id="PRDW01000006">
    <property type="protein sequence ID" value="PPB83756.1"/>
    <property type="molecule type" value="Genomic_DNA"/>
</dbReference>
<accession>A0A2P5KAL7</accession>
<name>A0A2P5KAL7_9BURK</name>
<comment type="caution">
    <text evidence="1">The sequence shown here is derived from an EMBL/GenBank/DDBJ whole genome shotgun (WGS) entry which is preliminary data.</text>
</comment>
<organism evidence="1 2">
    <name type="scientific">Mycetohabitans endofungorum</name>
    <dbReference type="NCBI Taxonomy" id="417203"/>
    <lineage>
        <taxon>Bacteria</taxon>
        <taxon>Pseudomonadati</taxon>
        <taxon>Pseudomonadota</taxon>
        <taxon>Betaproteobacteria</taxon>
        <taxon>Burkholderiales</taxon>
        <taxon>Burkholderiaceae</taxon>
        <taxon>Mycetohabitans</taxon>
    </lineage>
</organism>
<dbReference type="Proteomes" id="UP000243096">
    <property type="component" value="Unassembled WGS sequence"/>
</dbReference>
<evidence type="ECO:0000313" key="1">
    <source>
        <dbReference type="EMBL" id="PPB83756.1"/>
    </source>
</evidence>
<keyword evidence="2" id="KW-1185">Reference proteome</keyword>
<protein>
    <submittedName>
        <fullName evidence="1">Uncharacterized protein</fullName>
    </submittedName>
</protein>
<reference evidence="1 2" key="1">
    <citation type="submission" date="2018-01" db="EMBL/GenBank/DDBJ databases">
        <title>Genomic Encyclopedia of Type Strains, Phase III (KMG-III): the genomes of soil and plant-associated and newly described type strains.</title>
        <authorList>
            <person name="Whitman W."/>
        </authorList>
    </citation>
    <scope>NUCLEOTIDE SEQUENCE [LARGE SCALE GENOMIC DNA]</scope>
    <source>
        <strain evidence="1 2">HKI456</strain>
    </source>
</reference>